<accession>A0A7U3N7R8</accession>
<dbReference type="InterPro" id="IPR043502">
    <property type="entry name" value="DNA/RNA_pol_sf"/>
</dbReference>
<evidence type="ECO:0000259" key="8">
    <source>
        <dbReference type="PROSITE" id="PS50507"/>
    </source>
</evidence>
<dbReference type="CDD" id="cd23179">
    <property type="entry name" value="ps_ssRNAv_Tolivirales_RdRp"/>
    <property type="match status" value="1"/>
</dbReference>
<evidence type="ECO:0000256" key="1">
    <source>
        <dbReference type="ARBA" id="ARBA00012494"/>
    </source>
</evidence>
<dbReference type="GO" id="GO:0003723">
    <property type="term" value="F:RNA binding"/>
    <property type="evidence" value="ECO:0007669"/>
    <property type="project" value="InterPro"/>
</dbReference>
<keyword evidence="3 7" id="KW-0808">Transferase</keyword>
<dbReference type="GO" id="GO:0000166">
    <property type="term" value="F:nucleotide binding"/>
    <property type="evidence" value="ECO:0007669"/>
    <property type="project" value="UniProtKB-KW"/>
</dbReference>
<dbReference type="InterPro" id="IPR043128">
    <property type="entry name" value="Rev_trsase/Diguanyl_cyclase"/>
</dbReference>
<dbReference type="GO" id="GO:0003968">
    <property type="term" value="F:RNA-directed RNA polymerase activity"/>
    <property type="evidence" value="ECO:0007669"/>
    <property type="project" value="UniProtKB-KW"/>
</dbReference>
<proteinExistence type="predicted"/>
<keyword evidence="4 7" id="KW-0548">Nucleotidyltransferase</keyword>
<feature type="domain" description="RdRp catalytic" evidence="8">
    <location>
        <begin position="165"/>
        <end position="277"/>
    </location>
</feature>
<dbReference type="EMBL" id="MT062437">
    <property type="protein sequence ID" value="QOE55597.1"/>
    <property type="molecule type" value="Genomic_RNA"/>
</dbReference>
<dbReference type="PROSITE" id="PS50507">
    <property type="entry name" value="RDRP_SSRNA_POS"/>
    <property type="match status" value="1"/>
</dbReference>
<evidence type="ECO:0000256" key="3">
    <source>
        <dbReference type="ARBA" id="ARBA00022679"/>
    </source>
</evidence>
<evidence type="ECO:0000256" key="2">
    <source>
        <dbReference type="ARBA" id="ARBA00022484"/>
    </source>
</evidence>
<reference evidence="9" key="1">
    <citation type="journal article" date="2020" name="Virus Evol.">
        <title>Divergent RNA viruses in Macrophomina phaseolina exhibit potential as virocontrol agents.</title>
        <authorList>
            <person name="Wang J."/>
            <person name="Ni Y."/>
            <person name="Liu X."/>
            <person name="Zhao H."/>
            <person name="Xiao Y."/>
            <person name="Xiao X."/>
            <person name="Li S."/>
            <person name="Liu H."/>
        </authorList>
    </citation>
    <scope>NUCLEOTIDE SEQUENCE</scope>
</reference>
<comment type="catalytic activity">
    <reaction evidence="7">
        <text>RNA(n) + a ribonucleoside 5'-triphosphate = RNA(n+1) + diphosphate</text>
        <dbReference type="Rhea" id="RHEA:21248"/>
        <dbReference type="Rhea" id="RHEA-COMP:14527"/>
        <dbReference type="Rhea" id="RHEA-COMP:17342"/>
        <dbReference type="ChEBI" id="CHEBI:33019"/>
        <dbReference type="ChEBI" id="CHEBI:61557"/>
        <dbReference type="ChEBI" id="CHEBI:140395"/>
        <dbReference type="EC" id="2.7.7.48"/>
    </reaction>
</comment>
<sequence>MAGLCLRTLGYTPPPSNDGQAMWDRSFSELRRVLRGRVDRVVPWEVQRVVESYKVHRLRLRYEAAARSLAYDGLCTPRDAKVAAFVKAEKLSGYKVHKPRVIMGRDPRYNLELATYLKPLEHELYPRLRGWGRSFFTHTRIIGKGLSGRQRAALIERKFHSRPGLVAFEVDCKSFESHLDVRQLQREHGIYTALCPSRRLSQLLSWQREFDGRFSSGVKYHARGVRASGDFNTGLGNTLIMCALGLAVARDLRLPFDMLADGDNAVFFVRGADLPRWSQRLPEVFLEMGHEAEVGATAYTVEEVVFGQSKPVLLSDGWNMVRDPLKVMSHACSSHVHFSEMKGGLSVLKAIGFCEAHLGSGVPVLQEFAHCILRATRNVRFSRAELPDLRLQAVLEAEDTRVERKRQYISPSTRVSFEKAWGIDTGAQLRLEDYFRRCSIAFPKGWGSVPLDTTFYGIADPWDLPLGKVEAEWMTHTSLR</sequence>
<dbReference type="Pfam" id="PF00998">
    <property type="entry name" value="RdRP_3"/>
    <property type="match status" value="1"/>
</dbReference>
<evidence type="ECO:0000256" key="4">
    <source>
        <dbReference type="ARBA" id="ARBA00022695"/>
    </source>
</evidence>
<dbReference type="EC" id="2.7.7.48" evidence="1 7"/>
<keyword evidence="5 7" id="KW-0547">Nucleotide-binding</keyword>
<dbReference type="GO" id="GO:0039694">
    <property type="term" value="P:viral RNA genome replication"/>
    <property type="evidence" value="ECO:0007669"/>
    <property type="project" value="InterPro"/>
</dbReference>
<name>A0A7U3N7R8_9TOMB</name>
<organism evidence="9">
    <name type="scientific">Macrophomina phaseolina umbra-like virus 3</name>
    <dbReference type="NCBI Taxonomy" id="2741667"/>
    <lineage>
        <taxon>Viruses</taxon>
        <taxon>Riboviria</taxon>
        <taxon>Orthornavirae</taxon>
        <taxon>Kitrinoviricota</taxon>
        <taxon>Tolucaviricetes</taxon>
        <taxon>Tolivirales</taxon>
        <taxon>Tombusviridae</taxon>
        <taxon>Calvusvirinae</taxon>
        <taxon>Umbravirus</taxon>
    </lineage>
</organism>
<dbReference type="InterPro" id="IPR007094">
    <property type="entry name" value="RNA-dir_pol_PSvirus"/>
</dbReference>
<evidence type="ECO:0000313" key="9">
    <source>
        <dbReference type="EMBL" id="QOE55597.1"/>
    </source>
</evidence>
<evidence type="ECO:0000256" key="7">
    <source>
        <dbReference type="RuleBase" id="RU363062"/>
    </source>
</evidence>
<evidence type="ECO:0000256" key="6">
    <source>
        <dbReference type="ARBA" id="ARBA00022953"/>
    </source>
</evidence>
<keyword evidence="2 7" id="KW-0696">RNA-directed RNA polymerase</keyword>
<dbReference type="SUPFAM" id="SSF56672">
    <property type="entry name" value="DNA/RNA polymerases"/>
    <property type="match status" value="1"/>
</dbReference>
<dbReference type="InterPro" id="IPR002166">
    <property type="entry name" value="RNA_pol_HCV"/>
</dbReference>
<keyword evidence="6 7" id="KW-0693">Viral RNA replication</keyword>
<dbReference type="Gene3D" id="3.30.70.270">
    <property type="match status" value="1"/>
</dbReference>
<protein>
    <recommendedName>
        <fullName evidence="1 7">RNA-directed RNA polymerase</fullName>
        <ecNumber evidence="1 7">2.7.7.48</ecNumber>
    </recommendedName>
</protein>
<evidence type="ECO:0000256" key="5">
    <source>
        <dbReference type="ARBA" id="ARBA00022741"/>
    </source>
</evidence>